<keyword evidence="2" id="KW-1185">Reference proteome</keyword>
<comment type="caution">
    <text evidence="1">The sequence shown here is derived from an EMBL/GenBank/DDBJ whole genome shotgun (WGS) entry which is preliminary data.</text>
</comment>
<protein>
    <submittedName>
        <fullName evidence="1">Uncharacterized protein</fullName>
    </submittedName>
</protein>
<evidence type="ECO:0000313" key="1">
    <source>
        <dbReference type="EMBL" id="PNS11346.1"/>
    </source>
</evidence>
<gene>
    <name evidence="1" type="ORF">COO59_12005</name>
</gene>
<accession>A0A2K1Q8I6</accession>
<dbReference type="AlphaFoldDB" id="A0A2K1Q8I6"/>
<proteinExistence type="predicted"/>
<name>A0A2K1Q8I6_9GAMM</name>
<organism evidence="1 2">
    <name type="scientific">Mixta theicola</name>
    <dbReference type="NCBI Taxonomy" id="1458355"/>
    <lineage>
        <taxon>Bacteria</taxon>
        <taxon>Pseudomonadati</taxon>
        <taxon>Pseudomonadota</taxon>
        <taxon>Gammaproteobacteria</taxon>
        <taxon>Enterobacterales</taxon>
        <taxon>Erwiniaceae</taxon>
        <taxon>Mixta</taxon>
    </lineage>
</organism>
<evidence type="ECO:0000313" key="2">
    <source>
        <dbReference type="Proteomes" id="UP000236345"/>
    </source>
</evidence>
<sequence>MFDERVFDFHDLHCCTPGVLSGKKNRRIIPPFARCAICNRAIKRKSYALYQASSKINNLQQRPRKRLPALLELPRFNSNRKTAWGNRCDRKDLSQL</sequence>
<dbReference type="Proteomes" id="UP000236345">
    <property type="component" value="Unassembled WGS sequence"/>
</dbReference>
<dbReference type="EMBL" id="NWUO01000008">
    <property type="protein sequence ID" value="PNS11346.1"/>
    <property type="molecule type" value="Genomic_DNA"/>
</dbReference>
<reference evidence="2" key="1">
    <citation type="submission" date="2017-09" db="EMBL/GenBank/DDBJ databases">
        <authorList>
            <person name="Palmer M."/>
            <person name="Steenkamp E.T."/>
            <person name="Coetzee M.P."/>
            <person name="Avontuur J.R."/>
            <person name="Van Zyl E."/>
            <person name="Chan W.-Y."/>
            <person name="Blom J."/>
            <person name="Venter S.N."/>
        </authorList>
    </citation>
    <scope>NUCLEOTIDE SEQUENCE [LARGE SCALE GENOMIC DNA]</scope>
    <source>
        <strain evidence="2">QC88-366</strain>
    </source>
</reference>